<evidence type="ECO:0000313" key="1">
    <source>
        <dbReference type="EMBL" id="MBE5728150.1"/>
    </source>
</evidence>
<gene>
    <name evidence="1" type="ORF">IHE50_01910</name>
</gene>
<proteinExistence type="predicted"/>
<dbReference type="EMBL" id="JADFAQ010000025">
    <property type="protein sequence ID" value="MBE5728150.1"/>
    <property type="molecule type" value="Genomic_DNA"/>
</dbReference>
<dbReference type="Pfam" id="PF01866">
    <property type="entry name" value="Diphthamide_syn"/>
    <property type="match status" value="1"/>
</dbReference>
<dbReference type="GO" id="GO:0090560">
    <property type="term" value="F:2-(3-amino-3-carboxypropyl)histidine synthase activity"/>
    <property type="evidence" value="ECO:0007669"/>
    <property type="project" value="InterPro"/>
</dbReference>
<name>A0A8T3UUI2_9ARCH</name>
<dbReference type="InterPro" id="IPR042263">
    <property type="entry name" value="DPH1/DPH2_1"/>
</dbReference>
<comment type="caution">
    <text evidence="1">The sequence shown here is derived from an EMBL/GenBank/DDBJ whole genome shotgun (WGS) entry which is preliminary data.</text>
</comment>
<sequence length="102" mass="11797">MVQEFRVDFITDRYDVDFERIFERIKEKGHKKVAIQLPDGFKRHALEVAKTIRENTGAEVYIWGGSNYGACDIPYGLEKFGITLLIQFGHAKFRADNRTDGK</sequence>
<accession>A0A8T3UUI2</accession>
<dbReference type="PANTHER" id="PTHR10762">
    <property type="entry name" value="DIPHTHAMIDE BIOSYNTHESIS PROTEIN"/>
    <property type="match status" value="1"/>
</dbReference>
<dbReference type="GO" id="GO:0017183">
    <property type="term" value="P:protein histidyl modification to diphthamide"/>
    <property type="evidence" value="ECO:0007669"/>
    <property type="project" value="InterPro"/>
</dbReference>
<dbReference type="AlphaFoldDB" id="A0A8T3UUI2"/>
<evidence type="ECO:0000313" key="2">
    <source>
        <dbReference type="Proteomes" id="UP000763484"/>
    </source>
</evidence>
<dbReference type="Proteomes" id="UP000763484">
    <property type="component" value="Unassembled WGS sequence"/>
</dbReference>
<dbReference type="PANTHER" id="PTHR10762:SF1">
    <property type="entry name" value="2-(3-AMINO-3-CARBOXYPROPYL)HISTIDINE SYNTHASE SUBUNIT 1"/>
    <property type="match status" value="1"/>
</dbReference>
<dbReference type="Gene3D" id="3.40.50.11840">
    <property type="entry name" value="Diphthamide synthesis DPH1/DPH2 domain 1"/>
    <property type="match status" value="1"/>
</dbReference>
<protein>
    <submittedName>
        <fullName evidence="1">Diphthamide synthesis protein</fullName>
    </submittedName>
</protein>
<dbReference type="NCBIfam" id="TIGR00322">
    <property type="entry name" value="diphth2_R"/>
    <property type="match status" value="1"/>
</dbReference>
<dbReference type="InterPro" id="IPR016435">
    <property type="entry name" value="DPH1/DPH2"/>
</dbReference>
<organism evidence="1 2">
    <name type="scientific">Candidatus Acidifodinimicrobium mancum</name>
    <dbReference type="NCBI Taxonomy" id="2898728"/>
    <lineage>
        <taxon>Archaea</taxon>
        <taxon>Candidatus Parvarchaeota</taxon>
        <taxon>Candidatus Acidifodinimicrobiaceae</taxon>
        <taxon>Candidatus Acidifodinimicrobium</taxon>
    </lineage>
</organism>
<reference evidence="1 2" key="1">
    <citation type="submission" date="2020-09" db="EMBL/GenBank/DDBJ databases">
        <title>Genomic characterization of a novel Parvarchaeota family in acid mine drainage sediments.</title>
        <authorList>
            <person name="Luo Z.-H."/>
        </authorList>
    </citation>
    <scope>NUCLEOTIDE SEQUENCE [LARGE SCALE GENOMIC DNA]</scope>
    <source>
        <strain evidence="1">TL1-5_bins.178</strain>
    </source>
</reference>